<dbReference type="PANTHER" id="PTHR32015">
    <property type="entry name" value="FASTING INDUCED LIPASE"/>
    <property type="match status" value="1"/>
</dbReference>
<protein>
    <submittedName>
        <fullName evidence="3">Lipase</fullName>
    </submittedName>
</protein>
<dbReference type="Proteomes" id="UP000046392">
    <property type="component" value="Unplaced"/>
</dbReference>
<dbReference type="Pfam" id="PF01674">
    <property type="entry name" value="Lipase_2"/>
    <property type="match status" value="1"/>
</dbReference>
<dbReference type="WBParaSite" id="SPAL_0001067200.1">
    <property type="protein sequence ID" value="SPAL_0001067200.1"/>
    <property type="gene ID" value="SPAL_0001067200"/>
</dbReference>
<dbReference type="STRING" id="174720.A0A0N5BY10"/>
<dbReference type="PANTHER" id="PTHR32015:SF1">
    <property type="entry name" value="LIPASE"/>
    <property type="match status" value="1"/>
</dbReference>
<evidence type="ECO:0000313" key="2">
    <source>
        <dbReference type="Proteomes" id="UP000046392"/>
    </source>
</evidence>
<sequence length="321" mass="36080">MFDLFIKVFSIILLIIPKFSLTITGPLTEDFQNFLKEYGYDEFNFPRLDLGNTGSYGGKQNAKSIIEKIPIIFIHGNSDSALSMGTAFQTGWSSSIEYFLSKNYTSSELYAITWGDRNTLSASLRTHDCETITRIRRFIEAVRIYTQKPKVNIIAHSMGVTLGRGAIVGVDDCSYKSTISPMINTFIGISGANYGLCSCSGVYSYWFPTCNQINGFWPGDFEGSCMSCTTYPSPNNCSVDKIKYSQYLETLNTVKPLPASNVYSIWSVDDDIIKNNDYVRGQSTSYIPNSEFKVFDKLSHIESKDNTTNLQYKIITDNQLN</sequence>
<reference evidence="3" key="1">
    <citation type="submission" date="2017-02" db="UniProtKB">
        <authorList>
            <consortium name="WormBaseParasite"/>
        </authorList>
    </citation>
    <scope>IDENTIFICATION</scope>
</reference>
<dbReference type="InterPro" id="IPR029058">
    <property type="entry name" value="AB_hydrolase_fold"/>
</dbReference>
<dbReference type="InterPro" id="IPR002918">
    <property type="entry name" value="Lipase_EstA/Esterase_EstB"/>
</dbReference>
<feature type="chain" id="PRO_5005895155" evidence="1">
    <location>
        <begin position="23"/>
        <end position="321"/>
    </location>
</feature>
<keyword evidence="2" id="KW-1185">Reference proteome</keyword>
<dbReference type="SUPFAM" id="SSF53474">
    <property type="entry name" value="alpha/beta-Hydrolases"/>
    <property type="match status" value="1"/>
</dbReference>
<organism evidence="2 3">
    <name type="scientific">Strongyloides papillosus</name>
    <name type="common">Intestinal threadworm</name>
    <dbReference type="NCBI Taxonomy" id="174720"/>
    <lineage>
        <taxon>Eukaryota</taxon>
        <taxon>Metazoa</taxon>
        <taxon>Ecdysozoa</taxon>
        <taxon>Nematoda</taxon>
        <taxon>Chromadorea</taxon>
        <taxon>Rhabditida</taxon>
        <taxon>Tylenchina</taxon>
        <taxon>Panagrolaimomorpha</taxon>
        <taxon>Strongyloidoidea</taxon>
        <taxon>Strongyloididae</taxon>
        <taxon>Strongyloides</taxon>
    </lineage>
</organism>
<evidence type="ECO:0000313" key="3">
    <source>
        <dbReference type="WBParaSite" id="SPAL_0001067200.1"/>
    </source>
</evidence>
<accession>A0A0N5BY10</accession>
<dbReference type="GO" id="GO:0016042">
    <property type="term" value="P:lipid catabolic process"/>
    <property type="evidence" value="ECO:0007669"/>
    <property type="project" value="InterPro"/>
</dbReference>
<evidence type="ECO:0000256" key="1">
    <source>
        <dbReference type="SAM" id="SignalP"/>
    </source>
</evidence>
<feature type="signal peptide" evidence="1">
    <location>
        <begin position="1"/>
        <end position="22"/>
    </location>
</feature>
<proteinExistence type="predicted"/>
<dbReference type="Gene3D" id="3.40.50.1820">
    <property type="entry name" value="alpha/beta hydrolase"/>
    <property type="match status" value="1"/>
</dbReference>
<dbReference type="AlphaFoldDB" id="A0A0N5BY10"/>
<dbReference type="GO" id="GO:0016298">
    <property type="term" value="F:lipase activity"/>
    <property type="evidence" value="ECO:0007669"/>
    <property type="project" value="TreeGrafter"/>
</dbReference>
<keyword evidence="1" id="KW-0732">Signal</keyword>
<name>A0A0N5BY10_STREA</name>